<evidence type="ECO:0000313" key="2">
    <source>
        <dbReference type="Proteomes" id="UP000053048"/>
    </source>
</evidence>
<protein>
    <submittedName>
        <fullName evidence="1">Uncharacterized protein</fullName>
    </submittedName>
</protein>
<organism evidence="1 2">
    <name type="scientific">Pseudomonas viridiflava ICMP 13104</name>
    <dbReference type="NCBI Taxonomy" id="1198305"/>
    <lineage>
        <taxon>Bacteria</taxon>
        <taxon>Pseudomonadati</taxon>
        <taxon>Pseudomonadota</taxon>
        <taxon>Gammaproteobacteria</taxon>
        <taxon>Pseudomonadales</taxon>
        <taxon>Pseudomonadaceae</taxon>
        <taxon>Pseudomonas</taxon>
    </lineage>
</organism>
<gene>
    <name evidence="1" type="ORF">AO067_08275</name>
</gene>
<name>A0A0W0IDV6_PSEVI</name>
<comment type="caution">
    <text evidence="1">The sequence shown here is derived from an EMBL/GenBank/DDBJ whole genome shotgun (WGS) entry which is preliminary data.</text>
</comment>
<evidence type="ECO:0000313" key="1">
    <source>
        <dbReference type="EMBL" id="KTB71353.1"/>
    </source>
</evidence>
<dbReference type="Proteomes" id="UP000053048">
    <property type="component" value="Unassembled WGS sequence"/>
</dbReference>
<dbReference type="AlphaFoldDB" id="A0A0W0IDV6"/>
<reference evidence="1 2" key="1">
    <citation type="submission" date="2015-09" db="EMBL/GenBank/DDBJ databases">
        <title>Genome sequence of ICMP 13104.</title>
        <authorList>
            <person name="Visnovsky S."/>
            <person name="Lu A."/>
            <person name="Panda P."/>
            <person name="Pitman A."/>
        </authorList>
    </citation>
    <scope>NUCLEOTIDE SEQUENCE [LARGE SCALE GENOMIC DNA]</scope>
    <source>
        <strain evidence="1 2">ICMP 13104</strain>
    </source>
</reference>
<proteinExistence type="predicted"/>
<dbReference type="EMBL" id="LKEJ01000016">
    <property type="protein sequence ID" value="KTB71353.1"/>
    <property type="molecule type" value="Genomic_DNA"/>
</dbReference>
<accession>A0A0W0IDV6</accession>
<sequence>MAYSYFAFLDVMGYRYYLKKDERDGTEIFKEKLITSYRVFEQVELGTLHHKSISDSIFMSSPNNIVDFLKVVKNVYLEFLENGLLIRGGIAYNKHFESTHITYSHALTDAYNLESSKSIFPRILIHKSVIAKLKNESQGEAKSQELKSLIDQKLILKCGENYQLHTLDSSNWGKTYVAARRIYLENIDAINEDPKLIEYHTWLQNYLFHFQSKRNKQVKYIKNFELLE</sequence>
<keyword evidence="2" id="KW-1185">Reference proteome</keyword>